<evidence type="ECO:0000259" key="7">
    <source>
        <dbReference type="Pfam" id="PF00082"/>
    </source>
</evidence>
<feature type="active site" description="Charge relay system" evidence="5">
    <location>
        <position position="572"/>
    </location>
</feature>
<name>A0A4P6F3A5_9MICO</name>
<feature type="region of interest" description="Disordered" evidence="6">
    <location>
        <begin position="1"/>
        <end position="46"/>
    </location>
</feature>
<keyword evidence="9" id="KW-1185">Reference proteome</keyword>
<evidence type="ECO:0000256" key="1">
    <source>
        <dbReference type="ARBA" id="ARBA00011073"/>
    </source>
</evidence>
<dbReference type="Gene3D" id="3.40.50.200">
    <property type="entry name" value="Peptidase S8/S53 domain"/>
    <property type="match status" value="1"/>
</dbReference>
<evidence type="ECO:0000256" key="5">
    <source>
        <dbReference type="PROSITE-ProRule" id="PRU01240"/>
    </source>
</evidence>
<dbReference type="Pfam" id="PF00082">
    <property type="entry name" value="Peptidase_S8"/>
    <property type="match status" value="1"/>
</dbReference>
<dbReference type="PANTHER" id="PTHR43806">
    <property type="entry name" value="PEPTIDASE S8"/>
    <property type="match status" value="1"/>
</dbReference>
<comment type="similarity">
    <text evidence="1 5">Belongs to the peptidase S8 family.</text>
</comment>
<dbReference type="InterPro" id="IPR050131">
    <property type="entry name" value="Peptidase_S8_subtilisin-like"/>
</dbReference>
<proteinExistence type="inferred from homology"/>
<sequence>MSGGEHHDHRGYVADRRDPDTPRRLQWRTRALDPTTARRSAGHASPQPTWYVGDRLLLDAAAPAPDDAKEWLRPLNRVAKPLGLRVEIEQETYDDLELLDEAAQAGGFGTELRDHLRRVMGTSAVLVRRSEGQLPDGWDLLAAVRALRDQSAVNPAALGDLPAPHAVALDHVIVPGAIGGATGVQPQPFTATQPFIVGQTATIGHPVLGQTATIGHPATIGHTATIGHPVTGLAEYAVQGWGGRQPVAWTGPAPRGTIPAVPGDPFRGPGEQRRPVVALMDTGVGPHPWFGLEGEKRPAHVAWTEDDRARPDVVVRHPRVLGRPMGLCPDPATRYEDTEIGGVSIDPLTGPLDPVAGHGTFMAGLVHQACPDAVILAPRVYAGSGVVPERDLLRSLRRLLLWHLLGLAGVTGYSPVDVAVLSLGYYHERPEDAAFDLPLGTVVDELRRWGVLVVCSTGNDGQVRETYPAAFAPRLDRRTEPPTPRAPLSPTEPPVLAVGARNPDGTTALFSNDGDWVTCLRPGASLISTAPITIDGVVAPTRHMPELFSRGARATIDPEGFQGGFAVWSGTSFAAPVLAGELAALLLEIGIPAPTAPVAGGDPDRCLRVWRAVTAATGLTYEPAGTSPGGAVG</sequence>
<keyword evidence="3 5" id="KW-0378">Hydrolase</keyword>
<feature type="domain" description="Peptidase S8/S53" evidence="7">
    <location>
        <begin position="275"/>
        <end position="586"/>
    </location>
</feature>
<dbReference type="GO" id="GO:0004252">
    <property type="term" value="F:serine-type endopeptidase activity"/>
    <property type="evidence" value="ECO:0007669"/>
    <property type="project" value="UniProtKB-UniRule"/>
</dbReference>
<keyword evidence="2 5" id="KW-0645">Protease</keyword>
<dbReference type="KEGG" id="xya:ET471_08515"/>
<dbReference type="OrthoDB" id="5177045at2"/>
<evidence type="ECO:0000313" key="8">
    <source>
        <dbReference type="EMBL" id="QAY70072.1"/>
    </source>
</evidence>
<evidence type="ECO:0000256" key="6">
    <source>
        <dbReference type="SAM" id="MobiDB-lite"/>
    </source>
</evidence>
<dbReference type="GO" id="GO:0006508">
    <property type="term" value="P:proteolysis"/>
    <property type="evidence" value="ECO:0007669"/>
    <property type="project" value="UniProtKB-KW"/>
</dbReference>
<evidence type="ECO:0000256" key="3">
    <source>
        <dbReference type="ARBA" id="ARBA00022801"/>
    </source>
</evidence>
<protein>
    <recommendedName>
        <fullName evidence="7">Peptidase S8/S53 domain-containing protein</fullName>
    </recommendedName>
</protein>
<accession>A0A4P6F3A5</accession>
<feature type="active site" description="Charge relay system" evidence="5">
    <location>
        <position position="281"/>
    </location>
</feature>
<evidence type="ECO:0000256" key="2">
    <source>
        <dbReference type="ARBA" id="ARBA00022670"/>
    </source>
</evidence>
<evidence type="ECO:0000256" key="4">
    <source>
        <dbReference type="ARBA" id="ARBA00022825"/>
    </source>
</evidence>
<feature type="active site" description="Charge relay system" evidence="5">
    <location>
        <position position="358"/>
    </location>
</feature>
<feature type="compositionally biased region" description="Basic and acidic residues" evidence="6">
    <location>
        <begin position="1"/>
        <end position="23"/>
    </location>
</feature>
<evidence type="ECO:0000313" key="9">
    <source>
        <dbReference type="Proteomes" id="UP000292118"/>
    </source>
</evidence>
<dbReference type="AlphaFoldDB" id="A0A4P6F3A5"/>
<dbReference type="RefSeq" id="WP_129187585.1">
    <property type="nucleotide sequence ID" value="NZ_CP035493.1"/>
</dbReference>
<reference evidence="8 9" key="1">
    <citation type="submission" date="2019-01" db="EMBL/GenBank/DDBJ databases">
        <title>Genome sequencing of strain FW10M-9.</title>
        <authorList>
            <person name="Heo J."/>
            <person name="Kim S.-J."/>
            <person name="Kim J.-S."/>
            <person name="Hong S.-B."/>
            <person name="Kwon S.-W."/>
        </authorList>
    </citation>
    <scope>NUCLEOTIDE SEQUENCE [LARGE SCALE GENOMIC DNA]</scope>
    <source>
        <strain evidence="8 9">FW10M-9</strain>
    </source>
</reference>
<gene>
    <name evidence="8" type="ORF">ET471_08515</name>
</gene>
<dbReference type="CDD" id="cd00306">
    <property type="entry name" value="Peptidases_S8_S53"/>
    <property type="match status" value="1"/>
</dbReference>
<dbReference type="InterPro" id="IPR036852">
    <property type="entry name" value="Peptidase_S8/S53_dom_sf"/>
</dbReference>
<dbReference type="SUPFAM" id="SSF52743">
    <property type="entry name" value="Subtilisin-like"/>
    <property type="match status" value="1"/>
</dbReference>
<feature type="compositionally biased region" description="Pro residues" evidence="6">
    <location>
        <begin position="481"/>
        <end position="493"/>
    </location>
</feature>
<dbReference type="Proteomes" id="UP000292118">
    <property type="component" value="Chromosome"/>
</dbReference>
<dbReference type="InterPro" id="IPR000209">
    <property type="entry name" value="Peptidase_S8/S53_dom"/>
</dbReference>
<keyword evidence="4 5" id="KW-0720">Serine protease</keyword>
<dbReference type="PROSITE" id="PS51892">
    <property type="entry name" value="SUBTILASE"/>
    <property type="match status" value="1"/>
</dbReference>
<feature type="region of interest" description="Disordered" evidence="6">
    <location>
        <begin position="475"/>
        <end position="494"/>
    </location>
</feature>
<organism evidence="8 9">
    <name type="scientific">Xylanimonas protaetiae</name>
    <dbReference type="NCBI Taxonomy" id="2509457"/>
    <lineage>
        <taxon>Bacteria</taxon>
        <taxon>Bacillati</taxon>
        <taxon>Actinomycetota</taxon>
        <taxon>Actinomycetes</taxon>
        <taxon>Micrococcales</taxon>
        <taxon>Promicromonosporaceae</taxon>
        <taxon>Xylanimonas</taxon>
    </lineage>
</organism>
<dbReference type="PANTHER" id="PTHR43806:SF11">
    <property type="entry name" value="CEREVISIN-RELATED"/>
    <property type="match status" value="1"/>
</dbReference>
<dbReference type="EMBL" id="CP035493">
    <property type="protein sequence ID" value="QAY70072.1"/>
    <property type="molecule type" value="Genomic_DNA"/>
</dbReference>